<keyword evidence="1" id="KW-1133">Transmembrane helix</keyword>
<comment type="caution">
    <text evidence="2">The sequence shown here is derived from an EMBL/GenBank/DDBJ whole genome shotgun (WGS) entry which is preliminary data.</text>
</comment>
<evidence type="ECO:0000313" key="3">
    <source>
        <dbReference type="Proteomes" id="UP000011528"/>
    </source>
</evidence>
<evidence type="ECO:0000256" key="1">
    <source>
        <dbReference type="SAM" id="Phobius"/>
    </source>
</evidence>
<name>M0PRK4_9EURY</name>
<feature type="transmembrane region" description="Helical" evidence="1">
    <location>
        <begin position="58"/>
        <end position="80"/>
    </location>
</feature>
<dbReference type="Proteomes" id="UP000011528">
    <property type="component" value="Unassembled WGS sequence"/>
</dbReference>
<organism evidence="2 3">
    <name type="scientific">Halorubrum distributum JCM 13916</name>
    <dbReference type="NCBI Taxonomy" id="1230455"/>
    <lineage>
        <taxon>Archaea</taxon>
        <taxon>Methanobacteriati</taxon>
        <taxon>Methanobacteriota</taxon>
        <taxon>Stenosarchaea group</taxon>
        <taxon>Halobacteria</taxon>
        <taxon>Halobacteriales</taxon>
        <taxon>Haloferacaceae</taxon>
        <taxon>Halorubrum</taxon>
        <taxon>Halorubrum distributum group</taxon>
    </lineage>
</organism>
<evidence type="ECO:0000313" key="2">
    <source>
        <dbReference type="EMBL" id="EMA72632.1"/>
    </source>
</evidence>
<dbReference type="EMBL" id="AOJJ01000013">
    <property type="protein sequence ID" value="EMA72632.1"/>
    <property type="molecule type" value="Genomic_DNA"/>
</dbReference>
<sequence length="84" mass="9623">MSIPDNVRVSGVRVEVAIWECTLQDGKCFLRNYLAQLESVYSKRLFEQSNTDQFIQNLIDFLLCLSLYSILDLFSFLVSYSTGG</sequence>
<proteinExistence type="predicted"/>
<keyword evidence="1" id="KW-0472">Membrane</keyword>
<gene>
    <name evidence="2" type="ORF">C462_00731</name>
</gene>
<dbReference type="AlphaFoldDB" id="M0PRK4"/>
<accession>M0PRK4</accession>
<keyword evidence="1" id="KW-0812">Transmembrane</keyword>
<protein>
    <submittedName>
        <fullName evidence="2">Uncharacterized protein</fullName>
    </submittedName>
</protein>
<reference evidence="2 3" key="1">
    <citation type="journal article" date="2014" name="PLoS Genet.">
        <title>Phylogenetically driven sequencing of extremely halophilic archaea reveals strategies for static and dynamic osmo-response.</title>
        <authorList>
            <person name="Becker E.A."/>
            <person name="Seitzer P.M."/>
            <person name="Tritt A."/>
            <person name="Larsen D."/>
            <person name="Krusor M."/>
            <person name="Yao A.I."/>
            <person name="Wu D."/>
            <person name="Madern D."/>
            <person name="Eisen J.A."/>
            <person name="Darling A.E."/>
            <person name="Facciotti M.T."/>
        </authorList>
    </citation>
    <scope>NUCLEOTIDE SEQUENCE [LARGE SCALE GENOMIC DNA]</scope>
    <source>
        <strain evidence="2 3">JCM 13916</strain>
    </source>
</reference>